<dbReference type="EC" id="5.1.3.14" evidence="2"/>
<accession>A0A3R9QZE3</accession>
<gene>
    <name evidence="2" type="ORF">D9Q81_03610</name>
</gene>
<dbReference type="SUPFAM" id="SSF53756">
    <property type="entry name" value="UDP-Glycosyltransferase/glycogen phosphorylase"/>
    <property type="match status" value="1"/>
</dbReference>
<organism evidence="2 3">
    <name type="scientific">Candidatus Korarchaeum cryptofilum</name>
    <dbReference type="NCBI Taxonomy" id="498846"/>
    <lineage>
        <taxon>Archaea</taxon>
        <taxon>Thermoproteota</taxon>
        <taxon>Candidatus Korarchaeia</taxon>
        <taxon>Candidatus Korarchaeales</taxon>
        <taxon>Candidatus Korarchaeaceae</taxon>
        <taxon>Candidatus Korarchaeum</taxon>
    </lineage>
</organism>
<protein>
    <submittedName>
        <fullName evidence="2">UDP-N-acetylglucosamine 2-epimerase (Non-hydrolyzing)</fullName>
        <ecNumber evidence="2">5.1.3.14</ecNumber>
    </submittedName>
</protein>
<dbReference type="AlphaFoldDB" id="A0A3R9QZE3"/>
<dbReference type="PANTHER" id="PTHR43174:SF1">
    <property type="entry name" value="UDP-N-ACETYLGLUCOSAMINE 2-EPIMERASE"/>
    <property type="match status" value="1"/>
</dbReference>
<evidence type="ECO:0000313" key="2">
    <source>
        <dbReference type="EMBL" id="RSN69695.1"/>
    </source>
</evidence>
<feature type="domain" description="UDP-N-acetylglucosamine 2-epimerase" evidence="1">
    <location>
        <begin position="22"/>
        <end position="363"/>
    </location>
</feature>
<proteinExistence type="predicted"/>
<dbReference type="CDD" id="cd03786">
    <property type="entry name" value="GTB_UDP-GlcNAc_2-Epimerase"/>
    <property type="match status" value="1"/>
</dbReference>
<dbReference type="NCBIfam" id="TIGR00236">
    <property type="entry name" value="wecB"/>
    <property type="match status" value="1"/>
</dbReference>
<dbReference type="RefSeq" id="WP_012309949.1">
    <property type="nucleotide sequence ID" value="NZ_RCOR01000018.1"/>
</dbReference>
<evidence type="ECO:0000313" key="3">
    <source>
        <dbReference type="Proteomes" id="UP000278149"/>
    </source>
</evidence>
<evidence type="ECO:0000259" key="1">
    <source>
        <dbReference type="Pfam" id="PF02350"/>
    </source>
</evidence>
<dbReference type="Pfam" id="PF02350">
    <property type="entry name" value="Epimerase_2"/>
    <property type="match status" value="1"/>
</dbReference>
<keyword evidence="2" id="KW-0413">Isomerase</keyword>
<dbReference type="GO" id="GO:0008761">
    <property type="term" value="F:UDP-N-acetylglucosamine 2-epimerase activity"/>
    <property type="evidence" value="ECO:0007669"/>
    <property type="project" value="UniProtKB-EC"/>
</dbReference>
<sequence>MRLIISVGTRPEIIKMAPLYEALSKLNEIELLLVHTGQHYDWEMSGIFFKELGVEEPDINLNIGSDDQVSQTSAVMKEIGKIIESYEPDGVIAVGDTNSVLGTAIAASKMEVPFIHVESGLRSYDFSMPEEINRRISDHLASLNFAPTSRAFSNLMEEGISPKTTFLSGNTIVDSVIKVLRKVSAKRTLEKFDLDGAQPLVTLTLHRKENTEYEHKLIGVLKALEELDDITFVWPIHPRTQKALKTFDLWNKLKSLKNVRILEPLGYLDFLGLLISSDLVMTDSGGVQEEAATLKRPCIILRENTERPEIIEMGFGEIAGTNPTAIISLVRKYLYQANLIERLKRTPNPFGDGSSSKIIASVIQRIWDLKSLRRPPTFKGGSPHYLAFRVDESMRGYTVASFREACGYDVVSIYDASGRAIHFDEGTPLIPNYIVRVRGDPVNYGRFKKLVKI</sequence>
<dbReference type="EMBL" id="RCOR01000018">
    <property type="protein sequence ID" value="RSN69695.1"/>
    <property type="molecule type" value="Genomic_DNA"/>
</dbReference>
<name>A0A3R9QZE3_9CREN</name>
<dbReference type="Gene3D" id="3.40.50.2000">
    <property type="entry name" value="Glycogen Phosphorylase B"/>
    <property type="match status" value="2"/>
</dbReference>
<dbReference type="Proteomes" id="UP000278149">
    <property type="component" value="Unassembled WGS sequence"/>
</dbReference>
<dbReference type="GeneID" id="6094583"/>
<dbReference type="InterPro" id="IPR003331">
    <property type="entry name" value="UDP_GlcNAc_Epimerase_2_dom"/>
</dbReference>
<dbReference type="PANTHER" id="PTHR43174">
    <property type="entry name" value="UDP-N-ACETYLGLUCOSAMINE 2-EPIMERASE"/>
    <property type="match status" value="1"/>
</dbReference>
<dbReference type="InterPro" id="IPR029767">
    <property type="entry name" value="WecB-like"/>
</dbReference>
<reference evidence="2 3" key="1">
    <citation type="submission" date="2018-10" db="EMBL/GenBank/DDBJ databases">
        <title>Co-occurring genomic capacity for anaerobic methane metabolism and dissimilatory sulfite reduction discovered in the Korarchaeota.</title>
        <authorList>
            <person name="Mckay L.J."/>
            <person name="Dlakic M."/>
            <person name="Fields M.W."/>
            <person name="Delmont T.O."/>
            <person name="Eren A.M."/>
            <person name="Jay Z.J."/>
            <person name="Klingelsmith K.B."/>
            <person name="Rusch D.B."/>
            <person name="Inskeep W.P."/>
        </authorList>
    </citation>
    <scope>NUCLEOTIDE SEQUENCE [LARGE SCALE GENOMIC DNA]</scope>
    <source>
        <strain evidence="2 3">WS</strain>
    </source>
</reference>
<dbReference type="OMA" id="CLTLRYN"/>
<comment type="caution">
    <text evidence="2">The sequence shown here is derived from an EMBL/GenBank/DDBJ whole genome shotgun (WGS) entry which is preliminary data.</text>
</comment>